<proteinExistence type="predicted"/>
<keyword evidence="1" id="KW-0812">Transmembrane</keyword>
<dbReference type="EMBL" id="CAJNOE010000179">
    <property type="protein sequence ID" value="CAF1017927.1"/>
    <property type="molecule type" value="Genomic_DNA"/>
</dbReference>
<feature type="transmembrane region" description="Helical" evidence="1">
    <location>
        <begin position="67"/>
        <end position="94"/>
    </location>
</feature>
<evidence type="ECO:0000313" key="4">
    <source>
        <dbReference type="Proteomes" id="UP000663868"/>
    </source>
</evidence>
<keyword evidence="1" id="KW-0472">Membrane</keyword>
<evidence type="ECO:0000313" key="3">
    <source>
        <dbReference type="EMBL" id="CAF4122631.1"/>
    </source>
</evidence>
<name>A0A819WA20_9BILA</name>
<sequence>MILFSILIIINIRQSRHRIEAISKAGNTLIQSLIFTLFNTDYAVYVTYDFATSSQIKSPDRQAVEGFIYGFTIHLCYIFASFPFATYTLASSIFHKECMSIIRRLYTNVLH</sequence>
<comment type="caution">
    <text evidence="3">The sequence shown here is derived from an EMBL/GenBank/DDBJ whole genome shotgun (WGS) entry which is preliminary data.</text>
</comment>
<accession>A0A819WA20</accession>
<reference evidence="3" key="1">
    <citation type="submission" date="2021-02" db="EMBL/GenBank/DDBJ databases">
        <authorList>
            <person name="Nowell W R."/>
        </authorList>
    </citation>
    <scope>NUCLEOTIDE SEQUENCE</scope>
</reference>
<evidence type="ECO:0000256" key="1">
    <source>
        <dbReference type="SAM" id="Phobius"/>
    </source>
</evidence>
<keyword evidence="1" id="KW-1133">Transmembrane helix</keyword>
<dbReference type="Proteomes" id="UP000663860">
    <property type="component" value="Unassembled WGS sequence"/>
</dbReference>
<dbReference type="EMBL" id="CAJOBB010005279">
    <property type="protein sequence ID" value="CAF4122631.1"/>
    <property type="molecule type" value="Genomic_DNA"/>
</dbReference>
<gene>
    <name evidence="2" type="ORF">IZO911_LOCUS18555</name>
    <name evidence="3" type="ORF">KXQ929_LOCUS35734</name>
</gene>
<protein>
    <submittedName>
        <fullName evidence="3">Uncharacterized protein</fullName>
    </submittedName>
</protein>
<evidence type="ECO:0000313" key="2">
    <source>
        <dbReference type="EMBL" id="CAF1017927.1"/>
    </source>
</evidence>
<dbReference type="AlphaFoldDB" id="A0A819WA20"/>
<organism evidence="3 4">
    <name type="scientific">Adineta steineri</name>
    <dbReference type="NCBI Taxonomy" id="433720"/>
    <lineage>
        <taxon>Eukaryota</taxon>
        <taxon>Metazoa</taxon>
        <taxon>Spiralia</taxon>
        <taxon>Gnathifera</taxon>
        <taxon>Rotifera</taxon>
        <taxon>Eurotatoria</taxon>
        <taxon>Bdelloidea</taxon>
        <taxon>Adinetida</taxon>
        <taxon>Adinetidae</taxon>
        <taxon>Adineta</taxon>
    </lineage>
</organism>
<dbReference type="Proteomes" id="UP000663868">
    <property type="component" value="Unassembled WGS sequence"/>
</dbReference>